<proteinExistence type="predicted"/>
<protein>
    <submittedName>
        <fullName evidence="1">Uncharacterized protein</fullName>
    </submittedName>
</protein>
<accession>A0ACC1N733</accession>
<dbReference type="EMBL" id="JAPDGR010002598">
    <property type="protein sequence ID" value="KAJ2975057.1"/>
    <property type="molecule type" value="Genomic_DNA"/>
</dbReference>
<evidence type="ECO:0000313" key="2">
    <source>
        <dbReference type="Proteomes" id="UP001143856"/>
    </source>
</evidence>
<name>A0ACC1N733_9PEZI</name>
<evidence type="ECO:0000313" key="1">
    <source>
        <dbReference type="EMBL" id="KAJ2975057.1"/>
    </source>
</evidence>
<sequence>MHQYLDSDNSGTSDVCVSGTIGAERVASATKWLRDNKKVGILGEFAGGANTQCQSAVKGLLESLQTNSDVWLGALWWAAGPWWGDYIFNFEPPSGTGYTYYNSLLKSYVP</sequence>
<reference evidence="1" key="1">
    <citation type="submission" date="2022-10" db="EMBL/GenBank/DDBJ databases">
        <title>Genome Sequence of Xylaria curta.</title>
        <authorList>
            <person name="Buettner E."/>
        </authorList>
    </citation>
    <scope>NUCLEOTIDE SEQUENCE</scope>
    <source>
        <strain evidence="1">Babe10</strain>
    </source>
</reference>
<gene>
    <name evidence="1" type="ORF">NUW58_g8467</name>
</gene>
<organism evidence="1 2">
    <name type="scientific">Xylaria curta</name>
    <dbReference type="NCBI Taxonomy" id="42375"/>
    <lineage>
        <taxon>Eukaryota</taxon>
        <taxon>Fungi</taxon>
        <taxon>Dikarya</taxon>
        <taxon>Ascomycota</taxon>
        <taxon>Pezizomycotina</taxon>
        <taxon>Sordariomycetes</taxon>
        <taxon>Xylariomycetidae</taxon>
        <taxon>Xylariales</taxon>
        <taxon>Xylariaceae</taxon>
        <taxon>Xylaria</taxon>
    </lineage>
</organism>
<keyword evidence="2" id="KW-1185">Reference proteome</keyword>
<comment type="caution">
    <text evidence="1">The sequence shown here is derived from an EMBL/GenBank/DDBJ whole genome shotgun (WGS) entry which is preliminary data.</text>
</comment>
<dbReference type="Proteomes" id="UP001143856">
    <property type="component" value="Unassembled WGS sequence"/>
</dbReference>